<feature type="domain" description="Mutator-like transposase" evidence="2">
    <location>
        <begin position="52"/>
        <end position="405"/>
    </location>
</feature>
<evidence type="ECO:0000259" key="2">
    <source>
        <dbReference type="Pfam" id="PF20700"/>
    </source>
</evidence>
<sequence>NRFTSERDTSDTSASAKKLSKLNPDFEVDVDQCLQYCIINFALFSTLQSILICKTCKQGIRFSKRNEKGLGFQLSVKCRCESDTIIPSCPQIGKAYEVNRRFVFAMRLLGVGFQGIVNFCGIMDIGKGMNRSTYYDIINHIWIATTEVTRMVFKKAVKEEQEKNEAAGNVKNRLSVSGDGSWARRGFSSLVGLSSLVGKFSGKLIDVVVKSSTCKMCEQWKGKTDDPEFESWYESHEPDCNANHEGSAGMMEVNGIIEMFERSVELHNVYYEYYIGDGDTKTFKKLKDVQPYGDVVNVQKKECVLHVKKRMFKRANDAKKQLTQARKSTQKEATKKEKGKKSVKTVSLTIKLMKELSTYYELAIRRHPDSTEDMRKAIWATYYHKISTDENPQHSMCPEGTDSWCKYRRAEAMQTVRSFKHPPPLDAQIQPFLKHIYEDLSTEDLLQRCLGANTQNNNESYNACVWHLAPKHIFVGKQIVEIAAFCAACTFNEGFQPILKVMEVMEVCIGKEAAGFAENRDNARIAASTRRSSEASKERRTEIRNQKLLESDSYEHTEGIMYGAGIAD</sequence>
<dbReference type="Proteomes" id="UP000078542">
    <property type="component" value="Unassembled WGS sequence"/>
</dbReference>
<dbReference type="Pfam" id="PF20700">
    <property type="entry name" value="Mutator"/>
    <property type="match status" value="1"/>
</dbReference>
<protein>
    <recommendedName>
        <fullName evidence="2">Mutator-like transposase domain-containing protein</fullName>
    </recommendedName>
</protein>
<evidence type="ECO:0000313" key="4">
    <source>
        <dbReference type="Proteomes" id="UP000078542"/>
    </source>
</evidence>
<dbReference type="PANTHER" id="PTHR33309:SF3">
    <property type="entry name" value="CCHC-TYPE DOMAIN-CONTAINING PROTEIN"/>
    <property type="match status" value="1"/>
</dbReference>
<feature type="non-terminal residue" evidence="3">
    <location>
        <position position="1"/>
    </location>
</feature>
<gene>
    <name evidence="3" type="ORF">ALC62_00124</name>
</gene>
<name>A0A151K1U6_9HYME</name>
<evidence type="ECO:0000256" key="1">
    <source>
        <dbReference type="SAM" id="MobiDB-lite"/>
    </source>
</evidence>
<feature type="region of interest" description="Disordered" evidence="1">
    <location>
        <begin position="316"/>
        <end position="340"/>
    </location>
</feature>
<dbReference type="EMBL" id="LKEX01009485">
    <property type="protein sequence ID" value="KYN50096.1"/>
    <property type="molecule type" value="Genomic_DNA"/>
</dbReference>
<organism evidence="3 4">
    <name type="scientific">Cyphomyrmex costatus</name>
    <dbReference type="NCBI Taxonomy" id="456900"/>
    <lineage>
        <taxon>Eukaryota</taxon>
        <taxon>Metazoa</taxon>
        <taxon>Ecdysozoa</taxon>
        <taxon>Arthropoda</taxon>
        <taxon>Hexapoda</taxon>
        <taxon>Insecta</taxon>
        <taxon>Pterygota</taxon>
        <taxon>Neoptera</taxon>
        <taxon>Endopterygota</taxon>
        <taxon>Hymenoptera</taxon>
        <taxon>Apocrita</taxon>
        <taxon>Aculeata</taxon>
        <taxon>Formicoidea</taxon>
        <taxon>Formicidae</taxon>
        <taxon>Myrmicinae</taxon>
        <taxon>Cyphomyrmex</taxon>
    </lineage>
</organism>
<dbReference type="AlphaFoldDB" id="A0A151K1U6"/>
<comment type="caution">
    <text evidence="3">The sequence shown here is derived from an EMBL/GenBank/DDBJ whole genome shotgun (WGS) entry which is preliminary data.</text>
</comment>
<proteinExistence type="predicted"/>
<keyword evidence="4" id="KW-1185">Reference proteome</keyword>
<evidence type="ECO:0000313" key="3">
    <source>
        <dbReference type="EMBL" id="KYN50096.1"/>
    </source>
</evidence>
<reference evidence="3 4" key="1">
    <citation type="submission" date="2016-03" db="EMBL/GenBank/DDBJ databases">
        <title>Cyphomyrmex costatus WGS genome.</title>
        <authorList>
            <person name="Nygaard S."/>
            <person name="Hu H."/>
            <person name="Boomsma J."/>
            <person name="Zhang G."/>
        </authorList>
    </citation>
    <scope>NUCLEOTIDE SEQUENCE [LARGE SCALE GENOMIC DNA]</scope>
    <source>
        <strain evidence="3">MS0001</strain>
        <tissue evidence="3">Whole body</tissue>
    </source>
</reference>
<dbReference type="InterPro" id="IPR049012">
    <property type="entry name" value="Mutator_transp_dom"/>
</dbReference>
<dbReference type="PANTHER" id="PTHR33309">
    <property type="entry name" value="KERATIN, ULTRA HIGH-SULFUR MATRIX PROTEIN-LIKE"/>
    <property type="match status" value="1"/>
</dbReference>
<accession>A0A151K1U6</accession>